<name>B6IYF7_RHOCS</name>
<dbReference type="KEGG" id="rce:RC1_3990"/>
<dbReference type="HOGENOM" id="CLU_3221272_0_0_5"/>
<evidence type="ECO:0000313" key="3">
    <source>
        <dbReference type="Proteomes" id="UP000001591"/>
    </source>
</evidence>
<keyword evidence="3" id="KW-1185">Reference proteome</keyword>
<organism evidence="2 3">
    <name type="scientific">Rhodospirillum centenum (strain ATCC 51521 / SW)</name>
    <dbReference type="NCBI Taxonomy" id="414684"/>
    <lineage>
        <taxon>Bacteria</taxon>
        <taxon>Pseudomonadati</taxon>
        <taxon>Pseudomonadota</taxon>
        <taxon>Alphaproteobacteria</taxon>
        <taxon>Rhodospirillales</taxon>
        <taxon>Rhodospirillaceae</taxon>
        <taxon>Rhodospirillum</taxon>
    </lineage>
</organism>
<dbReference type="Proteomes" id="UP000001591">
    <property type="component" value="Chromosome"/>
</dbReference>
<feature type="region of interest" description="Disordered" evidence="1">
    <location>
        <begin position="1"/>
        <end position="24"/>
    </location>
</feature>
<reference evidence="2 3" key="1">
    <citation type="journal article" date="2010" name="BMC Genomics">
        <title>Metabolic flexibility revealed in the genome of the cyst-forming alpha-1 proteobacterium Rhodospirillum centenum.</title>
        <authorList>
            <person name="Lu Y.K."/>
            <person name="Marden J."/>
            <person name="Han M."/>
            <person name="Swingley W.D."/>
            <person name="Mastrian S.D."/>
            <person name="Chowdhury S.R."/>
            <person name="Hao J."/>
            <person name="Helmy T."/>
            <person name="Kim S."/>
            <person name="Kurdoglu A.A."/>
            <person name="Matthies H.J."/>
            <person name="Rollo D."/>
            <person name="Stothard P."/>
            <person name="Blankenship R.E."/>
            <person name="Bauer C.E."/>
            <person name="Touchman J.W."/>
        </authorList>
    </citation>
    <scope>NUCLEOTIDE SEQUENCE [LARGE SCALE GENOMIC DNA]</scope>
    <source>
        <strain evidence="3">ATCC 51521 / SW</strain>
    </source>
</reference>
<evidence type="ECO:0000313" key="2">
    <source>
        <dbReference type="EMBL" id="ACJ01331.1"/>
    </source>
</evidence>
<dbReference type="EMBL" id="CP000613">
    <property type="protein sequence ID" value="ACJ01331.1"/>
    <property type="molecule type" value="Genomic_DNA"/>
</dbReference>
<proteinExistence type="predicted"/>
<sequence length="44" mass="4458">MTGPREFPNGDSNAAPEPPGRGMAGLVASFRLRATDVAARGMAG</sequence>
<protein>
    <submittedName>
        <fullName evidence="2">Uncharacterized protein</fullName>
    </submittedName>
</protein>
<accession>B6IYF7</accession>
<gene>
    <name evidence="2" type="ordered locus">RC1_3990</name>
</gene>
<evidence type="ECO:0000256" key="1">
    <source>
        <dbReference type="SAM" id="MobiDB-lite"/>
    </source>
</evidence>
<dbReference type="AlphaFoldDB" id="B6IYF7"/>